<dbReference type="EMBL" id="CAXKWB010037399">
    <property type="protein sequence ID" value="CAL4149791.1"/>
    <property type="molecule type" value="Genomic_DNA"/>
</dbReference>
<evidence type="ECO:0000256" key="14">
    <source>
        <dbReference type="ARBA" id="ARBA00023180"/>
    </source>
</evidence>
<dbReference type="InterPro" id="IPR001245">
    <property type="entry name" value="Ser-Thr/Tyr_kinase_cat_dom"/>
</dbReference>
<gene>
    <name evidence="21" type="ORF">MNOR_LOCUS30501</name>
</gene>
<organism evidence="21 22">
    <name type="scientific">Meganyctiphanes norvegica</name>
    <name type="common">Northern krill</name>
    <name type="synonym">Thysanopoda norvegica</name>
    <dbReference type="NCBI Taxonomy" id="48144"/>
    <lineage>
        <taxon>Eukaryota</taxon>
        <taxon>Metazoa</taxon>
        <taxon>Ecdysozoa</taxon>
        <taxon>Arthropoda</taxon>
        <taxon>Crustacea</taxon>
        <taxon>Multicrustacea</taxon>
        <taxon>Malacostraca</taxon>
        <taxon>Eumalacostraca</taxon>
        <taxon>Eucarida</taxon>
        <taxon>Euphausiacea</taxon>
        <taxon>Euphausiidae</taxon>
        <taxon>Meganyctiphanes</taxon>
    </lineage>
</organism>
<evidence type="ECO:0000256" key="13">
    <source>
        <dbReference type="ARBA" id="ARBA00023170"/>
    </source>
</evidence>
<accession>A0AAV2RX50</accession>
<comment type="similarity">
    <text evidence="17">Belongs to the protein kinase superfamily. Tyr protein kinase family. Insulin receptor subfamily.</text>
</comment>
<feature type="non-terminal residue" evidence="21">
    <location>
        <position position="890"/>
    </location>
</feature>
<evidence type="ECO:0000256" key="5">
    <source>
        <dbReference type="ARBA" id="ARBA00022729"/>
    </source>
</evidence>
<feature type="region of interest" description="Disordered" evidence="18">
    <location>
        <begin position="658"/>
        <end position="851"/>
    </location>
</feature>
<dbReference type="SUPFAM" id="SSF56112">
    <property type="entry name" value="Protein kinase-like (PK-like)"/>
    <property type="match status" value="1"/>
</dbReference>
<evidence type="ECO:0000259" key="20">
    <source>
        <dbReference type="PROSITE" id="PS50011"/>
    </source>
</evidence>
<keyword evidence="12" id="KW-1015">Disulfide bond</keyword>
<dbReference type="Pfam" id="PF07714">
    <property type="entry name" value="PK_Tyr_Ser-Thr"/>
    <property type="match status" value="1"/>
</dbReference>
<proteinExistence type="inferred from homology"/>
<evidence type="ECO:0000256" key="15">
    <source>
        <dbReference type="ARBA" id="ARBA00051243"/>
    </source>
</evidence>
<keyword evidence="4 17" id="KW-0812">Transmembrane</keyword>
<keyword evidence="5" id="KW-0732">Signal</keyword>
<evidence type="ECO:0000256" key="3">
    <source>
        <dbReference type="ARBA" id="ARBA00022679"/>
    </source>
</evidence>
<evidence type="ECO:0000256" key="4">
    <source>
        <dbReference type="ARBA" id="ARBA00022692"/>
    </source>
</evidence>
<dbReference type="Gene3D" id="3.30.200.20">
    <property type="entry name" value="Phosphorylase Kinase, domain 1"/>
    <property type="match status" value="1"/>
</dbReference>
<protein>
    <recommendedName>
        <fullName evidence="17">Tyrosine-protein kinase receptor</fullName>
        <ecNumber evidence="17">2.7.10.1</ecNumber>
    </recommendedName>
</protein>
<evidence type="ECO:0000313" key="22">
    <source>
        <dbReference type="Proteomes" id="UP001497623"/>
    </source>
</evidence>
<dbReference type="InterPro" id="IPR008266">
    <property type="entry name" value="Tyr_kinase_AS"/>
</dbReference>
<evidence type="ECO:0000256" key="8">
    <source>
        <dbReference type="ARBA" id="ARBA00022840"/>
    </source>
</evidence>
<sequence>MSVCSLSKVLKVHPVSATLMTSRGHLGAFVKQVYGHIMSNAIMQKRRIHRLNVQYCKKNTKMGGGGGHVSNFHKFQSTIDMKVRANNRRDRPVSTTLMNSSRNPCIHKERRRASYNKITEYNYGNLNKCAEPHYEYFSFLNYSDSHKIIMINQIIHIGEGTKACELHCDTMKKILSIFKGQHNKKILCVCLNEWDINIRKIYPKTVVFVISMAYVTLIFIALEITLLTIIKGEILYGYNRYQRKKFRDTRANFFDPGVQLRNIREGHGMLTEYNPNYEFGGSTTTIKELREIPRENLTLIKALGQGAFGEVYQGYLKHFSGDHVEMPVAVKTLPEMSTSQSQMDFLMEALIMSKFNHPNIVHFIGVCFDKLPRFIVLELLSGGDLKSFLREARPKPDKPSALAMKDLLTCAMDVVKGCEYLEENHFIHRDIAARNCLLTTKGPGRVVKIADFGMARDIYRNDYYRKGGKAMLPVKWMPPEAFLDGIFTSKTDVWSFGVLLWEVMSLGYMPYPGRGNQDVMHLVTNGGRLEAPSNCPSPIYHIMTQCWHPIPDERPTFATLLERLGYCVQDPDVLSHALPVFQRPPSTERDATVMRPLESEACLQVTRTGHKEPQSPGSQDYLIPLPSSYSLSTVRSELNSTPSLDSGADCCQLERLIDEAPPLPPPVPPPVWETSFSHDPQPQTPTQASSRPSPPLPQVMLKNNSRTPTHRAHEGPSSSSASSQAEAQVPLLRSSPPLSPTAGGHEGQEMPLLRRSGSSRSGDDSGRGGAASLEGAVGTSPKERPHRRSHHYHPHRYNNSGSSNNSSSSQCSNSSSSTAGGSSSSSSSTLPLDPGRTSNSTLPLDPGQLPLHIPPPLHYANVDCSKDRNSREFQDPYIIHETREHREISC</sequence>
<dbReference type="PANTHER" id="PTHR24416">
    <property type="entry name" value="TYROSINE-PROTEIN KINASE RECEPTOR"/>
    <property type="match status" value="1"/>
</dbReference>
<feature type="binding site" evidence="16">
    <location>
        <position position="331"/>
    </location>
    <ligand>
        <name>ATP</name>
        <dbReference type="ChEBI" id="CHEBI:30616"/>
    </ligand>
</feature>
<evidence type="ECO:0000256" key="9">
    <source>
        <dbReference type="ARBA" id="ARBA00022989"/>
    </source>
</evidence>
<dbReference type="FunFam" id="3.30.200.20:FF:000117">
    <property type="entry name" value="Tyrosine-protein kinase receptor"/>
    <property type="match status" value="1"/>
</dbReference>
<evidence type="ECO:0000256" key="11">
    <source>
        <dbReference type="ARBA" id="ARBA00023137"/>
    </source>
</evidence>
<dbReference type="InterPro" id="IPR011009">
    <property type="entry name" value="Kinase-like_dom_sf"/>
</dbReference>
<feature type="compositionally biased region" description="Low complexity" evidence="18">
    <location>
        <begin position="717"/>
        <end position="736"/>
    </location>
</feature>
<comment type="caution">
    <text evidence="21">The sequence shown here is derived from an EMBL/GenBank/DDBJ whole genome shotgun (WGS) entry which is preliminary data.</text>
</comment>
<evidence type="ECO:0000256" key="2">
    <source>
        <dbReference type="ARBA" id="ARBA00022475"/>
    </source>
</evidence>
<dbReference type="SMART" id="SM00219">
    <property type="entry name" value="TyrKc"/>
    <property type="match status" value="1"/>
</dbReference>
<keyword evidence="7" id="KW-0418">Kinase</keyword>
<evidence type="ECO:0000256" key="12">
    <source>
        <dbReference type="ARBA" id="ARBA00023157"/>
    </source>
</evidence>
<keyword evidence="11" id="KW-0829">Tyrosine-protein kinase</keyword>
<evidence type="ECO:0000256" key="17">
    <source>
        <dbReference type="RuleBase" id="RU000312"/>
    </source>
</evidence>
<dbReference type="PRINTS" id="PR00109">
    <property type="entry name" value="TYRKINASE"/>
</dbReference>
<dbReference type="InterPro" id="IPR020635">
    <property type="entry name" value="Tyr_kinase_cat_dom"/>
</dbReference>
<dbReference type="Gene3D" id="1.10.510.10">
    <property type="entry name" value="Transferase(Phosphotransferase) domain 1"/>
    <property type="match status" value="1"/>
</dbReference>
<evidence type="ECO:0000256" key="7">
    <source>
        <dbReference type="ARBA" id="ARBA00022777"/>
    </source>
</evidence>
<evidence type="ECO:0000256" key="18">
    <source>
        <dbReference type="SAM" id="MobiDB-lite"/>
    </source>
</evidence>
<feature type="domain" description="Protein kinase" evidence="20">
    <location>
        <begin position="297"/>
        <end position="573"/>
    </location>
</feature>
<feature type="compositionally biased region" description="Low complexity" evidence="18">
    <location>
        <begin position="797"/>
        <end position="828"/>
    </location>
</feature>
<dbReference type="GO" id="GO:0005886">
    <property type="term" value="C:plasma membrane"/>
    <property type="evidence" value="ECO:0007669"/>
    <property type="project" value="UniProtKB-SubCell"/>
</dbReference>
<dbReference type="InterPro" id="IPR017441">
    <property type="entry name" value="Protein_kinase_ATP_BS"/>
</dbReference>
<feature type="transmembrane region" description="Helical" evidence="19">
    <location>
        <begin position="206"/>
        <end position="230"/>
    </location>
</feature>
<evidence type="ECO:0000256" key="10">
    <source>
        <dbReference type="ARBA" id="ARBA00023136"/>
    </source>
</evidence>
<dbReference type="GO" id="GO:0045664">
    <property type="term" value="P:regulation of neuron differentiation"/>
    <property type="evidence" value="ECO:0007669"/>
    <property type="project" value="TreeGrafter"/>
</dbReference>
<reference evidence="21 22" key="1">
    <citation type="submission" date="2024-05" db="EMBL/GenBank/DDBJ databases">
        <authorList>
            <person name="Wallberg A."/>
        </authorList>
    </citation>
    <scope>NUCLEOTIDE SEQUENCE [LARGE SCALE GENOMIC DNA]</scope>
</reference>
<dbReference type="Proteomes" id="UP001497623">
    <property type="component" value="Unassembled WGS sequence"/>
</dbReference>
<dbReference type="GO" id="GO:0004714">
    <property type="term" value="F:transmembrane receptor protein tyrosine kinase activity"/>
    <property type="evidence" value="ECO:0007669"/>
    <property type="project" value="UniProtKB-EC"/>
</dbReference>
<feature type="compositionally biased region" description="Pro residues" evidence="18">
    <location>
        <begin position="661"/>
        <end position="671"/>
    </location>
</feature>
<keyword evidence="13 17" id="KW-0675">Receptor</keyword>
<evidence type="ECO:0000256" key="6">
    <source>
        <dbReference type="ARBA" id="ARBA00022741"/>
    </source>
</evidence>
<feature type="compositionally biased region" description="Polar residues" evidence="18">
    <location>
        <begin position="674"/>
        <end position="691"/>
    </location>
</feature>
<dbReference type="PROSITE" id="PS00107">
    <property type="entry name" value="PROTEIN_KINASE_ATP"/>
    <property type="match status" value="1"/>
</dbReference>
<dbReference type="PROSITE" id="PS00239">
    <property type="entry name" value="RECEPTOR_TYR_KIN_II"/>
    <property type="match status" value="1"/>
</dbReference>
<dbReference type="CDD" id="cd05036">
    <property type="entry name" value="PTKc_ALK_LTK"/>
    <property type="match status" value="1"/>
</dbReference>
<keyword evidence="10 19" id="KW-0472">Membrane</keyword>
<evidence type="ECO:0000256" key="1">
    <source>
        <dbReference type="ARBA" id="ARBA00004251"/>
    </source>
</evidence>
<dbReference type="InterPro" id="IPR000719">
    <property type="entry name" value="Prot_kinase_dom"/>
</dbReference>
<keyword evidence="6 16" id="KW-0547">Nucleotide-binding</keyword>
<dbReference type="InterPro" id="IPR050122">
    <property type="entry name" value="RTK"/>
</dbReference>
<dbReference type="GO" id="GO:0007169">
    <property type="term" value="P:cell surface receptor protein tyrosine kinase signaling pathway"/>
    <property type="evidence" value="ECO:0007669"/>
    <property type="project" value="InterPro"/>
</dbReference>
<dbReference type="GO" id="GO:0043235">
    <property type="term" value="C:receptor complex"/>
    <property type="evidence" value="ECO:0007669"/>
    <property type="project" value="TreeGrafter"/>
</dbReference>
<evidence type="ECO:0000313" key="21">
    <source>
        <dbReference type="EMBL" id="CAL4149791.1"/>
    </source>
</evidence>
<evidence type="ECO:0000256" key="19">
    <source>
        <dbReference type="SAM" id="Phobius"/>
    </source>
</evidence>
<dbReference type="PROSITE" id="PS50011">
    <property type="entry name" value="PROTEIN_KINASE_DOM"/>
    <property type="match status" value="1"/>
</dbReference>
<dbReference type="FunFam" id="1.10.510.10:FF:000113">
    <property type="entry name" value="Tyrosine-protein kinase receptor"/>
    <property type="match status" value="1"/>
</dbReference>
<name>A0AAV2RX50_MEGNR</name>
<comment type="subcellular location">
    <subcellularLocation>
        <location evidence="1">Cell membrane</location>
        <topology evidence="1">Single-pass type I membrane protein</topology>
    </subcellularLocation>
</comment>
<keyword evidence="22" id="KW-1185">Reference proteome</keyword>
<keyword evidence="2" id="KW-1003">Cell membrane</keyword>
<dbReference type="AlphaFoldDB" id="A0AAV2RX50"/>
<keyword evidence="8 16" id="KW-0067">ATP-binding</keyword>
<dbReference type="PROSITE" id="PS00109">
    <property type="entry name" value="PROTEIN_KINASE_TYR"/>
    <property type="match status" value="1"/>
</dbReference>
<keyword evidence="14" id="KW-0325">Glycoprotein</keyword>
<feature type="compositionally biased region" description="Basic residues" evidence="18">
    <location>
        <begin position="784"/>
        <end position="796"/>
    </location>
</feature>
<dbReference type="EC" id="2.7.10.1" evidence="17"/>
<evidence type="ECO:0000256" key="16">
    <source>
        <dbReference type="PROSITE-ProRule" id="PRU10141"/>
    </source>
</evidence>
<keyword evidence="3" id="KW-0808">Transferase</keyword>
<dbReference type="PANTHER" id="PTHR24416:SF604">
    <property type="entry name" value="RECEPTOR PROTEIN-TYROSINE KINASE"/>
    <property type="match status" value="1"/>
</dbReference>
<dbReference type="InterPro" id="IPR002011">
    <property type="entry name" value="Tyr_kinase_rcpt_2_CS"/>
</dbReference>
<keyword evidence="9 19" id="KW-1133">Transmembrane helix</keyword>
<dbReference type="GO" id="GO:0005524">
    <property type="term" value="F:ATP binding"/>
    <property type="evidence" value="ECO:0007669"/>
    <property type="project" value="UniProtKB-UniRule"/>
</dbReference>
<keyword evidence="17" id="KW-0597">Phosphoprotein</keyword>
<comment type="catalytic activity">
    <reaction evidence="15 17">
        <text>L-tyrosyl-[protein] + ATP = O-phospho-L-tyrosyl-[protein] + ADP + H(+)</text>
        <dbReference type="Rhea" id="RHEA:10596"/>
        <dbReference type="Rhea" id="RHEA-COMP:10136"/>
        <dbReference type="Rhea" id="RHEA-COMP:20101"/>
        <dbReference type="ChEBI" id="CHEBI:15378"/>
        <dbReference type="ChEBI" id="CHEBI:30616"/>
        <dbReference type="ChEBI" id="CHEBI:46858"/>
        <dbReference type="ChEBI" id="CHEBI:61978"/>
        <dbReference type="ChEBI" id="CHEBI:456216"/>
        <dbReference type="EC" id="2.7.10.1"/>
    </reaction>
</comment>